<protein>
    <submittedName>
        <fullName evidence="10">tRNA (Guanine(10)-N2)-methyltransferase</fullName>
    </submittedName>
</protein>
<organism evidence="10 11">
    <name type="scientific">Penicillium citrinum</name>
    <dbReference type="NCBI Taxonomy" id="5077"/>
    <lineage>
        <taxon>Eukaryota</taxon>
        <taxon>Fungi</taxon>
        <taxon>Dikarya</taxon>
        <taxon>Ascomycota</taxon>
        <taxon>Pezizomycotina</taxon>
        <taxon>Eurotiomycetes</taxon>
        <taxon>Eurotiomycetidae</taxon>
        <taxon>Eurotiales</taxon>
        <taxon>Aspergillaceae</taxon>
        <taxon>Penicillium</taxon>
    </lineage>
</organism>
<evidence type="ECO:0000256" key="7">
    <source>
        <dbReference type="PROSITE-ProRule" id="PRU00959"/>
    </source>
</evidence>
<dbReference type="GO" id="GO:0043527">
    <property type="term" value="C:tRNA methyltransferase complex"/>
    <property type="evidence" value="ECO:0007669"/>
    <property type="project" value="UniProtKB-ARBA"/>
</dbReference>
<evidence type="ECO:0000259" key="9">
    <source>
        <dbReference type="Pfam" id="PF25904"/>
    </source>
</evidence>
<evidence type="ECO:0000256" key="3">
    <source>
        <dbReference type="ARBA" id="ARBA00022679"/>
    </source>
</evidence>
<dbReference type="GO" id="GO:0000049">
    <property type="term" value="F:tRNA binding"/>
    <property type="evidence" value="ECO:0007669"/>
    <property type="project" value="UniProtKB-UniRule"/>
</dbReference>
<reference evidence="10" key="1">
    <citation type="submission" date="2022-11" db="EMBL/GenBank/DDBJ databases">
        <authorList>
            <person name="Petersen C."/>
        </authorList>
    </citation>
    <scope>NUCLEOTIDE SEQUENCE</scope>
    <source>
        <strain evidence="10">IBT 23319</strain>
    </source>
</reference>
<evidence type="ECO:0000256" key="4">
    <source>
        <dbReference type="ARBA" id="ARBA00022691"/>
    </source>
</evidence>
<dbReference type="PIRSF" id="PIRSF017259">
    <property type="entry name" value="tRNA_mtfrase_TRM11"/>
    <property type="match status" value="1"/>
</dbReference>
<sequence length="441" mass="49971">MEYLIRFAQTHEDFRLPEIRALASHVGVDIEIVSYNDHSPYCVVKLPDNASACAIMGRSILAKDISELWGQGKNYEELHADVYRRSKHLWANYHEVTFSFSVDAFAGKRSQSEKSKIIESFKYLDFKGRIRMKNPDEQFYVLEEYVSDAETSIIGTKKVSEPRNIFMGRFLAKSDRDIINKHDLKKRRYISTTSMDAELSLVTANMALAAPGKVFYDPFVGTGSFLVAAAHFGALTLGSDIDPRSFRGKDTEREKGEVAVMRNFKQYDMESKMMDLFTSDLTNTPLRNAGILDGITCDPPYGVREGLRVLGTRDGVLKEPVYIDGVAAHSKPDYIPPKRPYGFEALQRDILDFAARTLVTNGRLAMWMPTSDDEATNFPVPMHQNLEIINVSTQNFNLWSRRLITYRRLPVGETSDTSQGRNIVDPQGVSADELNSFRRKV</sequence>
<dbReference type="EMBL" id="JAPQKT010000009">
    <property type="protein sequence ID" value="KAJ5221714.1"/>
    <property type="molecule type" value="Genomic_DNA"/>
</dbReference>
<comment type="caution">
    <text evidence="10">The sequence shown here is derived from an EMBL/GenBank/DDBJ whole genome shotgun (WGS) entry which is preliminary data.</text>
</comment>
<keyword evidence="4 7" id="KW-0949">S-adenosyl-L-methionine</keyword>
<dbReference type="PROSITE" id="PS51627">
    <property type="entry name" value="SAM_MT_TRM11"/>
    <property type="match status" value="1"/>
</dbReference>
<dbReference type="GO" id="GO:0160102">
    <property type="term" value="F:tRNA (guanine(10)-N2)-methyltransferase activity"/>
    <property type="evidence" value="ECO:0007669"/>
    <property type="project" value="InterPro"/>
</dbReference>
<dbReference type="Proteomes" id="UP001147733">
    <property type="component" value="Unassembled WGS sequence"/>
</dbReference>
<keyword evidence="6 7" id="KW-0694">RNA-binding</keyword>
<evidence type="ECO:0000259" key="8">
    <source>
        <dbReference type="Pfam" id="PF01170"/>
    </source>
</evidence>
<dbReference type="SUPFAM" id="SSF53335">
    <property type="entry name" value="S-adenosyl-L-methionine-dependent methyltransferases"/>
    <property type="match status" value="1"/>
</dbReference>
<name>A0A9W9NKJ6_PENCI</name>
<evidence type="ECO:0000256" key="1">
    <source>
        <dbReference type="ARBA" id="ARBA00022490"/>
    </source>
</evidence>
<evidence type="ECO:0000256" key="2">
    <source>
        <dbReference type="ARBA" id="ARBA00022603"/>
    </source>
</evidence>
<dbReference type="GO" id="GO:0005737">
    <property type="term" value="C:cytoplasm"/>
    <property type="evidence" value="ECO:0007669"/>
    <property type="project" value="TreeGrafter"/>
</dbReference>
<evidence type="ECO:0000256" key="5">
    <source>
        <dbReference type="ARBA" id="ARBA00022694"/>
    </source>
</evidence>
<accession>A0A9W9NKJ6</accession>
<dbReference type="GeneID" id="81388673"/>
<dbReference type="InterPro" id="IPR059073">
    <property type="entry name" value="TRMT11_N"/>
</dbReference>
<comment type="similarity">
    <text evidence="7">Belongs to the class I-like SAM-binding methyltransferase superfamily. TRM11 methyltransferase family.</text>
</comment>
<feature type="domain" description="tRNA (guanine(10)-N(2))-methyltransferase TRMT11 N-terminal" evidence="9">
    <location>
        <begin position="1"/>
        <end position="176"/>
    </location>
</feature>
<evidence type="ECO:0000313" key="10">
    <source>
        <dbReference type="EMBL" id="KAJ5221714.1"/>
    </source>
</evidence>
<dbReference type="RefSeq" id="XP_056496637.1">
    <property type="nucleotide sequence ID" value="XM_056649506.1"/>
</dbReference>
<dbReference type="InterPro" id="IPR029063">
    <property type="entry name" value="SAM-dependent_MTases_sf"/>
</dbReference>
<keyword evidence="5 7" id="KW-0819">tRNA processing</keyword>
<keyword evidence="7" id="KW-0820">tRNA-binding</keyword>
<keyword evidence="1" id="KW-0963">Cytoplasm</keyword>
<proteinExistence type="inferred from homology"/>
<gene>
    <name evidence="10" type="ORF">N7469_010601</name>
</gene>
<dbReference type="Gene3D" id="3.40.50.150">
    <property type="entry name" value="Vaccinia Virus protein VP39"/>
    <property type="match status" value="1"/>
</dbReference>
<dbReference type="InterPro" id="IPR000241">
    <property type="entry name" value="RlmKL-like_Mtase"/>
</dbReference>
<dbReference type="InterPro" id="IPR016691">
    <property type="entry name" value="TRMT11"/>
</dbReference>
<dbReference type="Pfam" id="PF25904">
    <property type="entry name" value="Tmrp11_N"/>
    <property type="match status" value="1"/>
</dbReference>
<keyword evidence="11" id="KW-1185">Reference proteome</keyword>
<keyword evidence="3 7" id="KW-0808">Transferase</keyword>
<dbReference type="AlphaFoldDB" id="A0A9W9NKJ6"/>
<dbReference type="PANTHER" id="PTHR13370">
    <property type="entry name" value="RNA METHYLASE-RELATED"/>
    <property type="match status" value="1"/>
</dbReference>
<feature type="domain" description="Ribosomal RNA large subunit methyltransferase K/L-like methyltransferase" evidence="8">
    <location>
        <begin position="186"/>
        <end position="304"/>
    </location>
</feature>
<keyword evidence="2 7" id="KW-0489">Methyltransferase</keyword>
<evidence type="ECO:0000256" key="6">
    <source>
        <dbReference type="ARBA" id="ARBA00022884"/>
    </source>
</evidence>
<evidence type="ECO:0000313" key="11">
    <source>
        <dbReference type="Proteomes" id="UP001147733"/>
    </source>
</evidence>
<dbReference type="PANTHER" id="PTHR13370:SF3">
    <property type="entry name" value="TRNA (GUANINE(10)-N2)-METHYLTRANSFERASE HOMOLOG"/>
    <property type="match status" value="1"/>
</dbReference>
<dbReference type="GO" id="GO:0032259">
    <property type="term" value="P:methylation"/>
    <property type="evidence" value="ECO:0007669"/>
    <property type="project" value="UniProtKB-UniRule"/>
</dbReference>
<reference evidence="10" key="2">
    <citation type="journal article" date="2023" name="IMA Fungus">
        <title>Comparative genomic study of the Penicillium genus elucidates a diverse pangenome and 15 lateral gene transfer events.</title>
        <authorList>
            <person name="Petersen C."/>
            <person name="Sorensen T."/>
            <person name="Nielsen M.R."/>
            <person name="Sondergaard T.E."/>
            <person name="Sorensen J.L."/>
            <person name="Fitzpatrick D.A."/>
            <person name="Frisvad J.C."/>
            <person name="Nielsen K.L."/>
        </authorList>
    </citation>
    <scope>NUCLEOTIDE SEQUENCE</scope>
    <source>
        <strain evidence="10">IBT 23319</strain>
    </source>
</reference>
<dbReference type="OrthoDB" id="296065at2759"/>
<dbReference type="GO" id="GO:0008033">
    <property type="term" value="P:tRNA processing"/>
    <property type="evidence" value="ECO:0007669"/>
    <property type="project" value="UniProtKB-UniRule"/>
</dbReference>
<dbReference type="Pfam" id="PF01170">
    <property type="entry name" value="UPF0020"/>
    <property type="match status" value="1"/>
</dbReference>